<name>A0A0L1J9M0_ASPN3</name>
<dbReference type="RefSeq" id="XP_015409061.1">
    <property type="nucleotide sequence ID" value="XM_015548635.1"/>
</dbReference>
<organism evidence="1 2">
    <name type="scientific">Aspergillus nomiae NRRL (strain ATCC 15546 / NRRL 13137 / CBS 260.88 / M93)</name>
    <dbReference type="NCBI Taxonomy" id="1509407"/>
    <lineage>
        <taxon>Eukaryota</taxon>
        <taxon>Fungi</taxon>
        <taxon>Dikarya</taxon>
        <taxon>Ascomycota</taxon>
        <taxon>Pezizomycotina</taxon>
        <taxon>Eurotiomycetes</taxon>
        <taxon>Eurotiomycetidae</taxon>
        <taxon>Eurotiales</taxon>
        <taxon>Aspergillaceae</taxon>
        <taxon>Aspergillus</taxon>
        <taxon>Aspergillus subgen. Circumdati</taxon>
    </lineage>
</organism>
<evidence type="ECO:0000313" key="2">
    <source>
        <dbReference type="Proteomes" id="UP000037505"/>
    </source>
</evidence>
<dbReference type="Proteomes" id="UP000037505">
    <property type="component" value="Unassembled WGS sequence"/>
</dbReference>
<dbReference type="STRING" id="1509407.A0A0L1J9M0"/>
<accession>A0A0L1J9M0</accession>
<evidence type="ECO:0000313" key="1">
    <source>
        <dbReference type="EMBL" id="KNG88138.1"/>
    </source>
</evidence>
<protein>
    <submittedName>
        <fullName evidence="1">Uncharacterized protein</fullName>
    </submittedName>
</protein>
<dbReference type="AlphaFoldDB" id="A0A0L1J9M0"/>
<dbReference type="GeneID" id="26805182"/>
<keyword evidence="2" id="KW-1185">Reference proteome</keyword>
<proteinExistence type="predicted"/>
<dbReference type="EMBL" id="JNOM01000060">
    <property type="protein sequence ID" value="KNG88138.1"/>
    <property type="molecule type" value="Genomic_DNA"/>
</dbReference>
<comment type="caution">
    <text evidence="1">The sequence shown here is derived from an EMBL/GenBank/DDBJ whole genome shotgun (WGS) entry which is preliminary data.</text>
</comment>
<sequence length="208" mass="22452">MASLKAKQQIISNYNTLAAPETSGIDSFVQYPTSLNVFPITTKHCISGSEWVYSVYTSSAMTKKIYRKGEAIALLNFWTGTVTPIAAFNTVAGYTEVKLLWSHGRTISVNVDAAPAAVSPTCWASSVEHWFSLNVHEIGLNSALTAKTTLSGIELSTLKSWTDISKLGSARAIGCYRTAVDLSLRDIKPLGAVSRCLSTRLGWEVIGA</sequence>
<gene>
    <name evidence="1" type="ORF">ANOM_003378</name>
</gene>
<reference evidence="1 2" key="1">
    <citation type="submission" date="2014-06" db="EMBL/GenBank/DDBJ databases">
        <title>The Genome of the Aflatoxigenic Filamentous Fungus Aspergillus nomius.</title>
        <authorList>
            <person name="Moore M.G."/>
            <person name="Shannon B.M."/>
            <person name="Brian M.M."/>
        </authorList>
    </citation>
    <scope>NUCLEOTIDE SEQUENCE [LARGE SCALE GENOMIC DNA]</scope>
    <source>
        <strain evidence="1 2">NRRL 13137</strain>
    </source>
</reference>